<dbReference type="KEGG" id="cbae:COR50_05295"/>
<organism evidence="2 3">
    <name type="scientific">Chitinophaga caeni</name>
    <dbReference type="NCBI Taxonomy" id="2029983"/>
    <lineage>
        <taxon>Bacteria</taxon>
        <taxon>Pseudomonadati</taxon>
        <taxon>Bacteroidota</taxon>
        <taxon>Chitinophagia</taxon>
        <taxon>Chitinophagales</taxon>
        <taxon>Chitinophagaceae</taxon>
        <taxon>Chitinophaga</taxon>
    </lineage>
</organism>
<name>A0A291QRU9_9BACT</name>
<feature type="domain" description="N-acetyltransferase" evidence="1">
    <location>
        <begin position="2"/>
        <end position="165"/>
    </location>
</feature>
<dbReference type="AlphaFoldDB" id="A0A291QRU9"/>
<dbReference type="InterPro" id="IPR000182">
    <property type="entry name" value="GNAT_dom"/>
</dbReference>
<keyword evidence="2" id="KW-0808">Transferase</keyword>
<sequence length="165" mass="19039">MLHLLPAHLREIPVIQYIAKETWPLTFGKILSPQQIEYMLDMMYSTDAITRQMTELNHKYIIAYSDELPAGYASYELNYKNEPIVKLHKIYVLPTMQGKSIGKALMDEVCKIGKVSAQQFISLNVNRDNNAIQFYERVGFIKVGEEDIDIGNGFFMNDAIMQRKL</sequence>
<dbReference type="Pfam" id="PF13673">
    <property type="entry name" value="Acetyltransf_10"/>
    <property type="match status" value="1"/>
</dbReference>
<dbReference type="EMBL" id="CP023777">
    <property type="protein sequence ID" value="ATL46645.1"/>
    <property type="molecule type" value="Genomic_DNA"/>
</dbReference>
<dbReference type="GO" id="GO:0016747">
    <property type="term" value="F:acyltransferase activity, transferring groups other than amino-acyl groups"/>
    <property type="evidence" value="ECO:0007669"/>
    <property type="project" value="InterPro"/>
</dbReference>
<proteinExistence type="predicted"/>
<dbReference type="RefSeq" id="WP_098193033.1">
    <property type="nucleotide sequence ID" value="NZ_CP023777.1"/>
</dbReference>
<dbReference type="OrthoDB" id="9800604at2"/>
<dbReference type="Proteomes" id="UP000220133">
    <property type="component" value="Chromosome"/>
</dbReference>
<dbReference type="Gene3D" id="3.40.630.30">
    <property type="match status" value="1"/>
</dbReference>
<protein>
    <submittedName>
        <fullName evidence="2">GNAT family N-acetyltransferase</fullName>
    </submittedName>
</protein>
<reference evidence="2 3" key="1">
    <citation type="submission" date="2017-10" db="EMBL/GenBank/DDBJ databases">
        <title>Paenichitinophaga pekingensis gen. nov., sp. nov., isolated from activated sludge.</title>
        <authorList>
            <person name="Jin D."/>
            <person name="Kong X."/>
            <person name="Deng Y."/>
            <person name="Bai Z."/>
        </authorList>
    </citation>
    <scope>NUCLEOTIDE SEQUENCE [LARGE SCALE GENOMIC DNA]</scope>
    <source>
        <strain evidence="2 3">13</strain>
    </source>
</reference>
<accession>A0A291QRU9</accession>
<evidence type="ECO:0000313" key="3">
    <source>
        <dbReference type="Proteomes" id="UP000220133"/>
    </source>
</evidence>
<keyword evidence="3" id="KW-1185">Reference proteome</keyword>
<dbReference type="SUPFAM" id="SSF55729">
    <property type="entry name" value="Acyl-CoA N-acyltransferases (Nat)"/>
    <property type="match status" value="1"/>
</dbReference>
<dbReference type="InterPro" id="IPR016181">
    <property type="entry name" value="Acyl_CoA_acyltransferase"/>
</dbReference>
<evidence type="ECO:0000313" key="2">
    <source>
        <dbReference type="EMBL" id="ATL46645.1"/>
    </source>
</evidence>
<dbReference type="PROSITE" id="PS51186">
    <property type="entry name" value="GNAT"/>
    <property type="match status" value="1"/>
</dbReference>
<dbReference type="CDD" id="cd04301">
    <property type="entry name" value="NAT_SF"/>
    <property type="match status" value="1"/>
</dbReference>
<gene>
    <name evidence="2" type="ORF">COR50_05295</name>
</gene>
<evidence type="ECO:0000259" key="1">
    <source>
        <dbReference type="PROSITE" id="PS51186"/>
    </source>
</evidence>